<feature type="domain" description="PAC" evidence="8">
    <location>
        <begin position="248"/>
        <end position="302"/>
    </location>
</feature>
<feature type="domain" description="Histidine kinase" evidence="6">
    <location>
        <begin position="708"/>
        <end position="924"/>
    </location>
</feature>
<comment type="catalytic activity">
    <reaction evidence="1">
        <text>ATP + protein L-histidine = ADP + protein N-phospho-L-histidine.</text>
        <dbReference type="EC" id="2.7.13.3"/>
    </reaction>
</comment>
<dbReference type="InterPro" id="IPR000700">
    <property type="entry name" value="PAS-assoc_C"/>
</dbReference>
<dbReference type="PROSITE" id="PS50112">
    <property type="entry name" value="PAS"/>
    <property type="match status" value="2"/>
</dbReference>
<dbReference type="InterPro" id="IPR005467">
    <property type="entry name" value="His_kinase_dom"/>
</dbReference>
<reference evidence="9 10" key="1">
    <citation type="submission" date="2020-01" db="EMBL/GenBank/DDBJ databases">
        <title>Complete genome sequence of Chitinophaga sp. H33E-04 isolated from quinoa roots.</title>
        <authorList>
            <person name="Weon H.-Y."/>
            <person name="Lee S.A."/>
        </authorList>
    </citation>
    <scope>NUCLEOTIDE SEQUENCE [LARGE SCALE GENOMIC DNA]</scope>
    <source>
        <strain evidence="9 10">H33E-04</strain>
    </source>
</reference>
<dbReference type="AlphaFoldDB" id="A0A6B9ZAE2"/>
<dbReference type="PRINTS" id="PR00344">
    <property type="entry name" value="BCTRLSENSOR"/>
</dbReference>
<dbReference type="InterPro" id="IPR052162">
    <property type="entry name" value="Sensor_kinase/Photoreceptor"/>
</dbReference>
<dbReference type="EC" id="2.7.13.3" evidence="2"/>
<dbReference type="InterPro" id="IPR036097">
    <property type="entry name" value="HisK_dim/P_sf"/>
</dbReference>
<dbReference type="SUPFAM" id="SSF55874">
    <property type="entry name" value="ATPase domain of HSP90 chaperone/DNA topoisomerase II/histidine kinase"/>
    <property type="match status" value="1"/>
</dbReference>
<evidence type="ECO:0000259" key="6">
    <source>
        <dbReference type="PROSITE" id="PS50109"/>
    </source>
</evidence>
<dbReference type="InterPro" id="IPR036890">
    <property type="entry name" value="HATPase_C_sf"/>
</dbReference>
<dbReference type="SMART" id="SM00388">
    <property type="entry name" value="HisKA"/>
    <property type="match status" value="1"/>
</dbReference>
<dbReference type="Gene3D" id="3.30.450.20">
    <property type="entry name" value="PAS domain"/>
    <property type="match status" value="5"/>
</dbReference>
<evidence type="ECO:0000256" key="1">
    <source>
        <dbReference type="ARBA" id="ARBA00000085"/>
    </source>
</evidence>
<dbReference type="PROSITE" id="PS50109">
    <property type="entry name" value="HIS_KIN"/>
    <property type="match status" value="1"/>
</dbReference>
<feature type="domain" description="PAC" evidence="8">
    <location>
        <begin position="374"/>
        <end position="426"/>
    </location>
</feature>
<evidence type="ECO:0000256" key="2">
    <source>
        <dbReference type="ARBA" id="ARBA00012438"/>
    </source>
</evidence>
<dbReference type="NCBIfam" id="TIGR00229">
    <property type="entry name" value="sensory_box"/>
    <property type="match status" value="2"/>
</dbReference>
<dbReference type="SMART" id="SM00387">
    <property type="entry name" value="HATPase_c"/>
    <property type="match status" value="1"/>
</dbReference>
<accession>A0A6B9ZAE2</accession>
<dbReference type="InterPro" id="IPR003594">
    <property type="entry name" value="HATPase_dom"/>
</dbReference>
<keyword evidence="10" id="KW-1185">Reference proteome</keyword>
<name>A0A6B9ZAE2_9BACT</name>
<keyword evidence="5" id="KW-0418">Kinase</keyword>
<dbReference type="InterPro" id="IPR003661">
    <property type="entry name" value="HisK_dim/P_dom"/>
</dbReference>
<proteinExistence type="predicted"/>
<dbReference type="PANTHER" id="PTHR43304">
    <property type="entry name" value="PHYTOCHROME-LIKE PROTEIN CPH1"/>
    <property type="match status" value="1"/>
</dbReference>
<dbReference type="SUPFAM" id="SSF55785">
    <property type="entry name" value="PYP-like sensor domain (PAS domain)"/>
    <property type="match status" value="4"/>
</dbReference>
<feature type="domain" description="PAS" evidence="7">
    <location>
        <begin position="561"/>
        <end position="631"/>
    </location>
</feature>
<dbReference type="Pfam" id="PF08447">
    <property type="entry name" value="PAS_3"/>
    <property type="match status" value="2"/>
</dbReference>
<dbReference type="RefSeq" id="WP_162330819.1">
    <property type="nucleotide sequence ID" value="NZ_CP048113.1"/>
</dbReference>
<evidence type="ECO:0000313" key="9">
    <source>
        <dbReference type="EMBL" id="QHS59117.1"/>
    </source>
</evidence>
<dbReference type="InterPro" id="IPR000014">
    <property type="entry name" value="PAS"/>
</dbReference>
<dbReference type="CDD" id="cd00130">
    <property type="entry name" value="PAS"/>
    <property type="match status" value="2"/>
</dbReference>
<dbReference type="InterPro" id="IPR035965">
    <property type="entry name" value="PAS-like_dom_sf"/>
</dbReference>
<sequence length="924" mass="104872">MERPQPFIASTMKNCGEVGKLIYTYNWAATPLGPLDNWPTALRFSLNTLLHANIPMVLFWGEHAYCFYNEAFRLILPDGLEQTLRLGQRGAESWQDAWDKIQPTINQVLREGASSSNTLIPVQFRGHGNTSEVCRMGHFSPVHGENGIPAGVLVICAAMPAGDNQPSQPINGEQHFRAIMEQATNPIFILKGEDMKLEIANEAIFNIWKVGKEAIGKPFREILPEMEQQGFLDMLKDVYHHNRTITGKELPAVFNRADGSTEKLYFNFVYQPYKDIDGTTSGVLVIANNVTEQVVGRRRMEESEQRFRALVMATSDVVYRMSPDWTEMRNLRGRGFLSDTEGPIHNWLEKYIHPKDKQRVQDMIDQAVATKSIFELEHQIRKIDGALGWTFSRAIPIMDENGNIIEWFGTASDITQRKAFEEQVKATRDQLSASQRLYDAITGSTPDLIYVFDLHYNFIYANKALLTMWGRTWEESAGKKLLDIGYEPWHAEMHEREIDQVIATKKLIRGEVAFPHAVMGNRIYDYIFAPVLNNEGDVEAIAGTTRDISDLKVAEQALSQSEEQFRTLTQSLPQLVLTADESGACNFFNQQWYDYTGSHLEDTAGDGWMTYIHPSHRTQLSDRWKLSLTSGAPLAFEFQLKARNDCYQWFYIVGNPIKDEQGNILKWVAALTNIEEQKAVEERLEQLVNERTRELTRSNDDLQQFAHVASHDLKEPVRKIKTFIDRLEHDTGSQLSAKGKNFLAKINTATDRMYAMIEGVLNYSSVDTAGQVFSLVDLNEVFSSIELDLEIPMHLKQAKLVHDRLPIVKGSPVLIYQLFYNLINNSLKFTAEGTLPLITITAARAFHEQQEYIQIDVKDNGIGFDQTQAQHIFNSFTRLNSKDKYEGTGLGLALCKKIVERLHGFITATGFPGEGAVFSMLLPT</sequence>
<dbReference type="GO" id="GO:0000155">
    <property type="term" value="F:phosphorelay sensor kinase activity"/>
    <property type="evidence" value="ECO:0007669"/>
    <property type="project" value="InterPro"/>
</dbReference>
<dbReference type="Pfam" id="PF00512">
    <property type="entry name" value="HisKA"/>
    <property type="match status" value="1"/>
</dbReference>
<dbReference type="CDD" id="cd00082">
    <property type="entry name" value="HisKA"/>
    <property type="match status" value="1"/>
</dbReference>
<dbReference type="Pfam" id="PF02518">
    <property type="entry name" value="HATPase_c"/>
    <property type="match status" value="1"/>
</dbReference>
<dbReference type="Pfam" id="PF08448">
    <property type="entry name" value="PAS_4"/>
    <property type="match status" value="2"/>
</dbReference>
<dbReference type="FunFam" id="3.30.450.20:FF:000099">
    <property type="entry name" value="Sensory box sensor histidine kinase"/>
    <property type="match status" value="1"/>
</dbReference>
<evidence type="ECO:0000256" key="5">
    <source>
        <dbReference type="ARBA" id="ARBA00022777"/>
    </source>
</evidence>
<keyword evidence="3" id="KW-0597">Phosphoprotein</keyword>
<gene>
    <name evidence="9" type="ORF">GWR21_05760</name>
</gene>
<dbReference type="SUPFAM" id="SSF47384">
    <property type="entry name" value="Homodimeric domain of signal transducing histidine kinase"/>
    <property type="match status" value="1"/>
</dbReference>
<evidence type="ECO:0000256" key="4">
    <source>
        <dbReference type="ARBA" id="ARBA00022679"/>
    </source>
</evidence>
<feature type="domain" description="PAC" evidence="8">
    <location>
        <begin position="634"/>
        <end position="686"/>
    </location>
</feature>
<feature type="domain" description="PAC" evidence="8">
    <location>
        <begin position="508"/>
        <end position="560"/>
    </location>
</feature>
<dbReference type="SMART" id="SM00086">
    <property type="entry name" value="PAC"/>
    <property type="match status" value="3"/>
</dbReference>
<evidence type="ECO:0000256" key="3">
    <source>
        <dbReference type="ARBA" id="ARBA00022553"/>
    </source>
</evidence>
<dbReference type="KEGG" id="chih:GWR21_05760"/>
<evidence type="ECO:0000259" key="8">
    <source>
        <dbReference type="PROSITE" id="PS50113"/>
    </source>
</evidence>
<dbReference type="PANTHER" id="PTHR43304:SF1">
    <property type="entry name" value="PAC DOMAIN-CONTAINING PROTEIN"/>
    <property type="match status" value="1"/>
</dbReference>
<dbReference type="SMART" id="SM00091">
    <property type="entry name" value="PAS"/>
    <property type="match status" value="4"/>
</dbReference>
<dbReference type="Proteomes" id="UP000476411">
    <property type="component" value="Chromosome"/>
</dbReference>
<feature type="domain" description="PAS" evidence="7">
    <location>
        <begin position="434"/>
        <end position="505"/>
    </location>
</feature>
<evidence type="ECO:0000259" key="7">
    <source>
        <dbReference type="PROSITE" id="PS50112"/>
    </source>
</evidence>
<dbReference type="Gene3D" id="1.10.287.130">
    <property type="match status" value="1"/>
</dbReference>
<evidence type="ECO:0000313" key="10">
    <source>
        <dbReference type="Proteomes" id="UP000476411"/>
    </source>
</evidence>
<dbReference type="PROSITE" id="PS50113">
    <property type="entry name" value="PAC"/>
    <property type="match status" value="4"/>
</dbReference>
<protein>
    <recommendedName>
        <fullName evidence="2">histidine kinase</fullName>
        <ecNumber evidence="2">2.7.13.3</ecNumber>
    </recommendedName>
</protein>
<keyword evidence="4" id="KW-0808">Transferase</keyword>
<dbReference type="EMBL" id="CP048113">
    <property type="protein sequence ID" value="QHS59117.1"/>
    <property type="molecule type" value="Genomic_DNA"/>
</dbReference>
<dbReference type="InterPro" id="IPR001610">
    <property type="entry name" value="PAC"/>
</dbReference>
<organism evidence="9 10">
    <name type="scientific">Chitinophaga agri</name>
    <dbReference type="NCBI Taxonomy" id="2703787"/>
    <lineage>
        <taxon>Bacteria</taxon>
        <taxon>Pseudomonadati</taxon>
        <taxon>Bacteroidota</taxon>
        <taxon>Chitinophagia</taxon>
        <taxon>Chitinophagales</taxon>
        <taxon>Chitinophagaceae</taxon>
        <taxon>Chitinophaga</taxon>
    </lineage>
</organism>
<dbReference type="InterPro" id="IPR013655">
    <property type="entry name" value="PAS_fold_3"/>
</dbReference>
<dbReference type="InterPro" id="IPR013656">
    <property type="entry name" value="PAS_4"/>
</dbReference>
<dbReference type="Gene3D" id="3.30.565.10">
    <property type="entry name" value="Histidine kinase-like ATPase, C-terminal domain"/>
    <property type="match status" value="1"/>
</dbReference>
<dbReference type="InterPro" id="IPR004358">
    <property type="entry name" value="Sig_transdc_His_kin-like_C"/>
</dbReference>